<keyword evidence="4" id="KW-1185">Reference proteome</keyword>
<dbReference type="STRING" id="34508.A0A4U5N5M6"/>
<dbReference type="Gene3D" id="3.60.21.10">
    <property type="match status" value="1"/>
</dbReference>
<dbReference type="PANTHER" id="PTHR11668">
    <property type="entry name" value="SERINE/THREONINE PROTEIN PHOSPHATASE"/>
    <property type="match status" value="1"/>
</dbReference>
<dbReference type="EC" id="3.1.3.16" evidence="1"/>
<dbReference type="SUPFAM" id="SSF56300">
    <property type="entry name" value="Metallo-dependent phosphatases"/>
    <property type="match status" value="1"/>
</dbReference>
<name>A0A4U5N5M6_STECR</name>
<sequence>MSSKSVSKCIATRQKLRFEEKLSVRGGFATTGRAKTVFLGCLSSCLVVNPCAQARGNVFSNSFLKFRSFPRFSGLLMFCALENVASDCMGAEEGEQWTTFPLWETGELEDHKQRYIEYYCKKKKFLDRIIMMCLKAFGRDLKSNNLLETAAITKTEFVEIMHASADLFLSQPMLLELEAPITVCGDIHGQFQDLLRIFLTFSRPPKSTYLFLGDYVDRGYNSLEVITLLFAMKLRYPNHVNLLRGNHEFAVTNEGFGFFEECARCFGADKHQLFAIANITFNCMPVAAIVGKRIFCAHGGFCPYLIDMDQIRRLKRPCGIPGDGLMTDILWSDPAREGGDPLWSFNERGISYFYGPEAVNKFLDTFDLDMICRAHECYDAGYKFHFNKTVLTIFSAPFYSGPNLGAILQVSANLQCSVKTFALLSNEEYDKEEKAMYEQFMHELQGGTERRGKRWRIRRICPRLLSRIRSAGAWCIWTKRRPRSWRSTVRPRRNLYIMSVHIV</sequence>
<dbReference type="GO" id="GO:0005737">
    <property type="term" value="C:cytoplasm"/>
    <property type="evidence" value="ECO:0007669"/>
    <property type="project" value="TreeGrafter"/>
</dbReference>
<dbReference type="Pfam" id="PF00149">
    <property type="entry name" value="Metallophos"/>
    <property type="match status" value="1"/>
</dbReference>
<comment type="caution">
    <text evidence="3">The sequence shown here is derived from an EMBL/GenBank/DDBJ whole genome shotgun (WGS) entry which is preliminary data.</text>
</comment>
<proteinExistence type="inferred from homology"/>
<dbReference type="SMART" id="SM00156">
    <property type="entry name" value="PP2Ac"/>
    <property type="match status" value="1"/>
</dbReference>
<dbReference type="InterPro" id="IPR006186">
    <property type="entry name" value="Ser/Thr-sp_prot-phosphatase"/>
</dbReference>
<dbReference type="InterPro" id="IPR029052">
    <property type="entry name" value="Metallo-depent_PP-like"/>
</dbReference>
<comment type="catalytic activity">
    <reaction evidence="1">
        <text>O-phospho-L-threonyl-[protein] + H2O = L-threonyl-[protein] + phosphate</text>
        <dbReference type="Rhea" id="RHEA:47004"/>
        <dbReference type="Rhea" id="RHEA-COMP:11060"/>
        <dbReference type="Rhea" id="RHEA-COMP:11605"/>
        <dbReference type="ChEBI" id="CHEBI:15377"/>
        <dbReference type="ChEBI" id="CHEBI:30013"/>
        <dbReference type="ChEBI" id="CHEBI:43474"/>
        <dbReference type="ChEBI" id="CHEBI:61977"/>
        <dbReference type="EC" id="3.1.3.16"/>
    </reaction>
</comment>
<reference evidence="3 4" key="1">
    <citation type="journal article" date="2015" name="Genome Biol.">
        <title>Comparative genomics of Steinernema reveals deeply conserved gene regulatory networks.</title>
        <authorList>
            <person name="Dillman A.R."/>
            <person name="Macchietto M."/>
            <person name="Porter C.F."/>
            <person name="Rogers A."/>
            <person name="Williams B."/>
            <person name="Antoshechkin I."/>
            <person name="Lee M.M."/>
            <person name="Goodwin Z."/>
            <person name="Lu X."/>
            <person name="Lewis E.E."/>
            <person name="Goodrich-Blair H."/>
            <person name="Stock S.P."/>
            <person name="Adams B.J."/>
            <person name="Sternberg P.W."/>
            <person name="Mortazavi A."/>
        </authorList>
    </citation>
    <scope>NUCLEOTIDE SEQUENCE [LARGE SCALE GENOMIC DNA]</scope>
    <source>
        <strain evidence="3 4">ALL</strain>
    </source>
</reference>
<dbReference type="Proteomes" id="UP000298663">
    <property type="component" value="Unassembled WGS sequence"/>
</dbReference>
<organism evidence="3 4">
    <name type="scientific">Steinernema carpocapsae</name>
    <name type="common">Entomopathogenic nematode</name>
    <dbReference type="NCBI Taxonomy" id="34508"/>
    <lineage>
        <taxon>Eukaryota</taxon>
        <taxon>Metazoa</taxon>
        <taxon>Ecdysozoa</taxon>
        <taxon>Nematoda</taxon>
        <taxon>Chromadorea</taxon>
        <taxon>Rhabditida</taxon>
        <taxon>Tylenchina</taxon>
        <taxon>Panagrolaimomorpha</taxon>
        <taxon>Strongyloidoidea</taxon>
        <taxon>Steinernematidae</taxon>
        <taxon>Steinernema</taxon>
    </lineage>
</organism>
<evidence type="ECO:0000313" key="3">
    <source>
        <dbReference type="EMBL" id="TKR77461.1"/>
    </source>
</evidence>
<comment type="similarity">
    <text evidence="1">Belongs to the PPP phosphatase family.</text>
</comment>
<keyword evidence="1" id="KW-0378">Hydrolase</keyword>
<dbReference type="PRINTS" id="PR00114">
    <property type="entry name" value="STPHPHTASE"/>
</dbReference>
<dbReference type="InterPro" id="IPR050341">
    <property type="entry name" value="PP1_catalytic_subunit"/>
</dbReference>
<protein>
    <recommendedName>
        <fullName evidence="1">Serine/threonine-protein phosphatase</fullName>
        <ecNumber evidence="1">3.1.3.16</ecNumber>
    </recommendedName>
</protein>
<dbReference type="EMBL" id="AZBU02000005">
    <property type="protein sequence ID" value="TKR77461.1"/>
    <property type="molecule type" value="Genomic_DNA"/>
</dbReference>
<evidence type="ECO:0000259" key="2">
    <source>
        <dbReference type="PROSITE" id="PS00125"/>
    </source>
</evidence>
<accession>A0A4U5N5M6</accession>
<dbReference type="AlphaFoldDB" id="A0A4U5N5M6"/>
<dbReference type="PROSITE" id="PS00125">
    <property type="entry name" value="SER_THR_PHOSPHATASE"/>
    <property type="match status" value="1"/>
</dbReference>
<dbReference type="InterPro" id="IPR004843">
    <property type="entry name" value="Calcineurin-like_PHP"/>
</dbReference>
<dbReference type="GO" id="GO:0004722">
    <property type="term" value="F:protein serine/threonine phosphatase activity"/>
    <property type="evidence" value="ECO:0007669"/>
    <property type="project" value="UniProtKB-EC"/>
</dbReference>
<dbReference type="OrthoDB" id="10477957at2759"/>
<evidence type="ECO:0000256" key="1">
    <source>
        <dbReference type="RuleBase" id="RU004273"/>
    </source>
</evidence>
<evidence type="ECO:0000313" key="4">
    <source>
        <dbReference type="Proteomes" id="UP000298663"/>
    </source>
</evidence>
<dbReference type="PANTHER" id="PTHR11668:SF514">
    <property type="entry name" value="SERINE_THREONINE-PROTEIN PHOSPHATASE"/>
    <property type="match status" value="1"/>
</dbReference>
<dbReference type="GO" id="GO:0005634">
    <property type="term" value="C:nucleus"/>
    <property type="evidence" value="ECO:0007669"/>
    <property type="project" value="TreeGrafter"/>
</dbReference>
<feature type="domain" description="Serine/threonine specific protein phosphatases" evidence="2">
    <location>
        <begin position="243"/>
        <end position="248"/>
    </location>
</feature>
<gene>
    <name evidence="3" type="ORF">L596_018432</name>
</gene>
<reference evidence="3 4" key="2">
    <citation type="journal article" date="2019" name="G3 (Bethesda)">
        <title>Hybrid Assembly of the Genome of the Entomopathogenic Nematode Steinernema carpocapsae Identifies the X-Chromosome.</title>
        <authorList>
            <person name="Serra L."/>
            <person name="Macchietto M."/>
            <person name="Macias-Munoz A."/>
            <person name="McGill C.J."/>
            <person name="Rodriguez I.M."/>
            <person name="Rodriguez B."/>
            <person name="Murad R."/>
            <person name="Mortazavi A."/>
        </authorList>
    </citation>
    <scope>NUCLEOTIDE SEQUENCE [LARGE SCALE GENOMIC DNA]</scope>
    <source>
        <strain evidence="3 4">ALL</strain>
    </source>
</reference>